<comment type="caution">
    <text evidence="2">The sequence shown here is derived from an EMBL/GenBank/DDBJ whole genome shotgun (WGS) entry which is preliminary data.</text>
</comment>
<name>A0AAW4QTF4_BACCE</name>
<protein>
    <submittedName>
        <fullName evidence="2">ATP-binding protein</fullName>
    </submittedName>
</protein>
<dbReference type="InterPro" id="IPR001387">
    <property type="entry name" value="Cro/C1-type_HTH"/>
</dbReference>
<sequence>MAATKQQFFALLETGREDDNWDFKEDIKLKPNESFYETLKDILAFSNSGGGYLLLGVKDGTLERVGVNAKIDEAALASKIESTLGYTIKFSLFYFNHKEDGKDIDLGILYIHEGEKIHVSSKPLTGQKNVIIQSSIAYVRRNTRSIPATATDYERLAEKVNKQGEYEFKDWDLKILERNRNFSNDLGRRLYTYLSGDFFFNSNEFSHKIHEIYTYQTKYNKLEFARLIGIENHKIDDYFEGKAFPTLEHILRATSIFNLPPDYFFKPTLYGQFPIWHNPLISHCVLEKVKVKREIFNLNKGVFFRTVLLELGKAINTFINWLKSQRPKQYDNEFERMLASRPSDYLYNYVEDLTDKELEEFKEHLKHQHYKILEKFDSEDNERFLMDDERVINTLIQLGDELICRIINESIKEIKVLDKEEVEVRFHFIDEIINKERIGRQYSLDTLSLELVQPSK</sequence>
<dbReference type="GO" id="GO:0005524">
    <property type="term" value="F:ATP binding"/>
    <property type="evidence" value="ECO:0007669"/>
    <property type="project" value="UniProtKB-KW"/>
</dbReference>
<reference evidence="2" key="1">
    <citation type="submission" date="2020-08" db="EMBL/GenBank/DDBJ databases">
        <title>Fungal Genomes of the International Space Station.</title>
        <authorList>
            <person name="Seuylemezian A."/>
            <person name="Singh N.K."/>
            <person name="Wood J."/>
            <person name="Venkateswaran K."/>
        </authorList>
    </citation>
    <scope>NUCLEOTIDE SEQUENCE</scope>
    <source>
        <strain evidence="2">I2-B2</strain>
    </source>
</reference>
<organism evidence="2 3">
    <name type="scientific">Bacillus cereus</name>
    <dbReference type="NCBI Taxonomy" id="1396"/>
    <lineage>
        <taxon>Bacteria</taxon>
        <taxon>Bacillati</taxon>
        <taxon>Bacillota</taxon>
        <taxon>Bacilli</taxon>
        <taxon>Bacillales</taxon>
        <taxon>Bacillaceae</taxon>
        <taxon>Bacillus</taxon>
        <taxon>Bacillus cereus group</taxon>
    </lineage>
</organism>
<dbReference type="AlphaFoldDB" id="A0AAW4QTF4"/>
<keyword evidence="2" id="KW-0547">Nucleotide-binding</keyword>
<dbReference type="PROSITE" id="PS50943">
    <property type="entry name" value="HTH_CROC1"/>
    <property type="match status" value="1"/>
</dbReference>
<dbReference type="InterPro" id="IPR007421">
    <property type="entry name" value="Schlafen_AlbA_2_dom"/>
</dbReference>
<gene>
    <name evidence="2" type="ORF">H7U08_06960</name>
</gene>
<dbReference type="SUPFAM" id="SSF47413">
    <property type="entry name" value="lambda repressor-like DNA-binding domains"/>
    <property type="match status" value="1"/>
</dbReference>
<dbReference type="Pfam" id="PF04326">
    <property type="entry name" value="SLFN_AlbA_2"/>
    <property type="match status" value="1"/>
</dbReference>
<dbReference type="EMBL" id="JACLPZ010000005">
    <property type="protein sequence ID" value="MBY0036317.1"/>
    <property type="molecule type" value="Genomic_DNA"/>
</dbReference>
<dbReference type="InterPro" id="IPR038461">
    <property type="entry name" value="Schlafen_AlbA_2_dom_sf"/>
</dbReference>
<keyword evidence="2" id="KW-0067">ATP-binding</keyword>
<dbReference type="InterPro" id="IPR010982">
    <property type="entry name" value="Lambda_DNA-bd_dom_sf"/>
</dbReference>
<evidence type="ECO:0000259" key="1">
    <source>
        <dbReference type="PROSITE" id="PS50943"/>
    </source>
</evidence>
<evidence type="ECO:0000313" key="2">
    <source>
        <dbReference type="EMBL" id="MBY0036317.1"/>
    </source>
</evidence>
<dbReference type="Proteomes" id="UP001197806">
    <property type="component" value="Unassembled WGS sequence"/>
</dbReference>
<proteinExistence type="predicted"/>
<evidence type="ECO:0000313" key="3">
    <source>
        <dbReference type="Proteomes" id="UP001197806"/>
    </source>
</evidence>
<dbReference type="GO" id="GO:0003677">
    <property type="term" value="F:DNA binding"/>
    <property type="evidence" value="ECO:0007669"/>
    <property type="project" value="InterPro"/>
</dbReference>
<accession>A0AAW4QTF4</accession>
<dbReference type="RefSeq" id="WP_046945803.1">
    <property type="nucleotide sequence ID" value="NZ_JACLPZ010000005.1"/>
</dbReference>
<dbReference type="Gene3D" id="3.30.950.30">
    <property type="entry name" value="Schlafen, AAA domain"/>
    <property type="match status" value="1"/>
</dbReference>
<feature type="domain" description="HTH cro/C1-type" evidence="1">
    <location>
        <begin position="223"/>
        <end position="264"/>
    </location>
</feature>